<reference evidence="3 4" key="1">
    <citation type="submission" date="2019-07" db="EMBL/GenBank/DDBJ databases">
        <title>Annotation for the trematode Paragonimus westermani.</title>
        <authorList>
            <person name="Choi Y.-J."/>
        </authorList>
    </citation>
    <scope>NUCLEOTIDE SEQUENCE [LARGE SCALE GENOMIC DNA]</scope>
    <source>
        <strain evidence="3">180907_Pwestermani</strain>
    </source>
</reference>
<evidence type="ECO:0000313" key="3">
    <source>
        <dbReference type="EMBL" id="KAF8568332.1"/>
    </source>
</evidence>
<dbReference type="AlphaFoldDB" id="A0A8T0DM46"/>
<accession>A0A8T0DM46</accession>
<protein>
    <submittedName>
        <fullName evidence="3">Multidrug resistance-associated protein lethal</fullName>
    </submittedName>
</protein>
<keyword evidence="1" id="KW-0547">Nucleotide-binding</keyword>
<comment type="caution">
    <text evidence="3">The sequence shown here is derived from an EMBL/GenBank/DDBJ whole genome shotgun (WGS) entry which is preliminary data.</text>
</comment>
<dbReference type="GO" id="GO:0042626">
    <property type="term" value="F:ATPase-coupled transmembrane transporter activity"/>
    <property type="evidence" value="ECO:0007669"/>
    <property type="project" value="TreeGrafter"/>
</dbReference>
<dbReference type="EMBL" id="JTDF01002882">
    <property type="protein sequence ID" value="KAF8568332.1"/>
    <property type="molecule type" value="Genomic_DNA"/>
</dbReference>
<dbReference type="InterPro" id="IPR050173">
    <property type="entry name" value="ABC_transporter_C-like"/>
</dbReference>
<keyword evidence="2" id="KW-0067">ATP-binding</keyword>
<proteinExistence type="predicted"/>
<dbReference type="Proteomes" id="UP000699462">
    <property type="component" value="Unassembled WGS sequence"/>
</dbReference>
<dbReference type="OrthoDB" id="6500128at2759"/>
<keyword evidence="4" id="KW-1185">Reference proteome</keyword>
<evidence type="ECO:0000256" key="1">
    <source>
        <dbReference type="ARBA" id="ARBA00022741"/>
    </source>
</evidence>
<dbReference type="SUPFAM" id="SSF52540">
    <property type="entry name" value="P-loop containing nucleoside triphosphate hydrolases"/>
    <property type="match status" value="1"/>
</dbReference>
<sequence>MFAGTIRNNLDPEHQLSSVAIWNALSSDPIMFAGTIRNNLDPEHQLSSVAIWNALSSLLALARAILGGNQILVVDEATANVDPETDAIIQKALRSQFARCTVLTVAHRLQTVIDNDLLVVMDRGRIVEQGEPHFLLNPNLAEQDRSLVRSKQIPVVNALDNQSEAVTGHGPLANLVRQTGPEESRLLARLAREAYLKIINRDL</sequence>
<name>A0A8T0DM46_9TREM</name>
<dbReference type="PANTHER" id="PTHR24223">
    <property type="entry name" value="ATP-BINDING CASSETTE SUB-FAMILY C"/>
    <property type="match status" value="1"/>
</dbReference>
<organism evidence="3 4">
    <name type="scientific">Paragonimus westermani</name>
    <dbReference type="NCBI Taxonomy" id="34504"/>
    <lineage>
        <taxon>Eukaryota</taxon>
        <taxon>Metazoa</taxon>
        <taxon>Spiralia</taxon>
        <taxon>Lophotrochozoa</taxon>
        <taxon>Platyhelminthes</taxon>
        <taxon>Trematoda</taxon>
        <taxon>Digenea</taxon>
        <taxon>Plagiorchiida</taxon>
        <taxon>Troglotremata</taxon>
        <taxon>Troglotrematidae</taxon>
        <taxon>Paragonimus</taxon>
    </lineage>
</organism>
<gene>
    <name evidence="3" type="ORF">P879_10023</name>
</gene>
<dbReference type="GO" id="GO:0005524">
    <property type="term" value="F:ATP binding"/>
    <property type="evidence" value="ECO:0007669"/>
    <property type="project" value="UniProtKB-KW"/>
</dbReference>
<dbReference type="Gene3D" id="3.40.50.300">
    <property type="entry name" value="P-loop containing nucleotide triphosphate hydrolases"/>
    <property type="match status" value="1"/>
</dbReference>
<evidence type="ECO:0000313" key="4">
    <source>
        <dbReference type="Proteomes" id="UP000699462"/>
    </source>
</evidence>
<dbReference type="GO" id="GO:0016020">
    <property type="term" value="C:membrane"/>
    <property type="evidence" value="ECO:0007669"/>
    <property type="project" value="TreeGrafter"/>
</dbReference>
<dbReference type="InterPro" id="IPR027417">
    <property type="entry name" value="P-loop_NTPase"/>
</dbReference>
<evidence type="ECO:0000256" key="2">
    <source>
        <dbReference type="ARBA" id="ARBA00022840"/>
    </source>
</evidence>